<protein>
    <submittedName>
        <fullName evidence="3">PAP2 superfamily protein</fullName>
    </submittedName>
</protein>
<reference evidence="3 4" key="1">
    <citation type="submission" date="2018-03" db="EMBL/GenBank/DDBJ databases">
        <title>Genomic Encyclopedia of Archaeal and Bacterial Type Strains, Phase II (KMG-II): from individual species to whole genera.</title>
        <authorList>
            <person name="Goeker M."/>
        </authorList>
    </citation>
    <scope>NUCLEOTIDE SEQUENCE [LARGE SCALE GENOMIC DNA]</scope>
    <source>
        <strain evidence="3 4">DSM 28354</strain>
    </source>
</reference>
<sequence>MMKQLIFLVILTTFPLSVTQAQSDTTRASAAATRAVFQPSAYIVPVGLMTAGLITQGAISRHVQSEVVGRYPGFSSHVDDVGQFVPTLAVLGLGALGIKGKHAFGDQVVLTILSHGVAQAITQGLKYTVAYPRPDGVGNESFPSGHTSFAFTGAALLAQEYGERSGWYSVAGYGMATTVGALRVMKNRHWLADVLFSAGVGIGSTELVYQLYPWLRRVVFHKKNMALVPIYTGSSTGVCMMAVF</sequence>
<proteinExistence type="predicted"/>
<feature type="domain" description="Phosphatidic acid phosphatase type 2/haloperoxidase" evidence="2">
    <location>
        <begin position="108"/>
        <end position="209"/>
    </location>
</feature>
<evidence type="ECO:0000313" key="3">
    <source>
        <dbReference type="EMBL" id="PRY34957.1"/>
    </source>
</evidence>
<evidence type="ECO:0000259" key="2">
    <source>
        <dbReference type="SMART" id="SM00014"/>
    </source>
</evidence>
<dbReference type="InterPro" id="IPR000326">
    <property type="entry name" value="PAP2/HPO"/>
</dbReference>
<keyword evidence="1" id="KW-0732">Signal</keyword>
<organism evidence="3 4">
    <name type="scientific">Spirosoma oryzae</name>
    <dbReference type="NCBI Taxonomy" id="1469603"/>
    <lineage>
        <taxon>Bacteria</taxon>
        <taxon>Pseudomonadati</taxon>
        <taxon>Bacteroidota</taxon>
        <taxon>Cytophagia</taxon>
        <taxon>Cytophagales</taxon>
        <taxon>Cytophagaceae</taxon>
        <taxon>Spirosoma</taxon>
    </lineage>
</organism>
<accession>A0A2T0SNG1</accession>
<dbReference type="Gene3D" id="1.20.144.10">
    <property type="entry name" value="Phosphatidic acid phosphatase type 2/haloperoxidase"/>
    <property type="match status" value="1"/>
</dbReference>
<dbReference type="EMBL" id="PVTE01000015">
    <property type="protein sequence ID" value="PRY34957.1"/>
    <property type="molecule type" value="Genomic_DNA"/>
</dbReference>
<comment type="caution">
    <text evidence="3">The sequence shown here is derived from an EMBL/GenBank/DDBJ whole genome shotgun (WGS) entry which is preliminary data.</text>
</comment>
<dbReference type="Pfam" id="PF01569">
    <property type="entry name" value="PAP2"/>
    <property type="match status" value="1"/>
</dbReference>
<feature type="signal peptide" evidence="1">
    <location>
        <begin position="1"/>
        <end position="23"/>
    </location>
</feature>
<dbReference type="AlphaFoldDB" id="A0A2T0SNG1"/>
<dbReference type="OrthoDB" id="9773582at2"/>
<name>A0A2T0SNG1_9BACT</name>
<feature type="chain" id="PRO_5015630355" evidence="1">
    <location>
        <begin position="24"/>
        <end position="244"/>
    </location>
</feature>
<keyword evidence="4" id="KW-1185">Reference proteome</keyword>
<evidence type="ECO:0000256" key="1">
    <source>
        <dbReference type="SAM" id="SignalP"/>
    </source>
</evidence>
<dbReference type="SUPFAM" id="SSF48317">
    <property type="entry name" value="Acid phosphatase/Vanadium-dependent haloperoxidase"/>
    <property type="match status" value="1"/>
</dbReference>
<dbReference type="SMART" id="SM00014">
    <property type="entry name" value="acidPPc"/>
    <property type="match status" value="1"/>
</dbReference>
<dbReference type="Proteomes" id="UP000238375">
    <property type="component" value="Unassembled WGS sequence"/>
</dbReference>
<dbReference type="InterPro" id="IPR036938">
    <property type="entry name" value="PAP2/HPO_sf"/>
</dbReference>
<dbReference type="CDD" id="cd03394">
    <property type="entry name" value="PAP2_like_5"/>
    <property type="match status" value="1"/>
</dbReference>
<evidence type="ECO:0000313" key="4">
    <source>
        <dbReference type="Proteomes" id="UP000238375"/>
    </source>
</evidence>
<gene>
    <name evidence="3" type="ORF">CLV58_11540</name>
</gene>